<evidence type="ECO:0000313" key="2">
    <source>
        <dbReference type="EMBL" id="KAL0439688.1"/>
    </source>
</evidence>
<dbReference type="EMBL" id="JACGWN010000008">
    <property type="protein sequence ID" value="KAL0439688.1"/>
    <property type="molecule type" value="Genomic_DNA"/>
</dbReference>
<reference evidence="2" key="1">
    <citation type="submission" date="2020-06" db="EMBL/GenBank/DDBJ databases">
        <authorList>
            <person name="Li T."/>
            <person name="Hu X."/>
            <person name="Zhang T."/>
            <person name="Song X."/>
            <person name="Zhang H."/>
            <person name="Dai N."/>
            <person name="Sheng W."/>
            <person name="Hou X."/>
            <person name="Wei L."/>
        </authorList>
    </citation>
    <scope>NUCLEOTIDE SEQUENCE</scope>
    <source>
        <strain evidence="2">KEN1</strain>
        <tissue evidence="2">Leaf</tissue>
    </source>
</reference>
<gene>
    <name evidence="2" type="ORF">Slati_2451800</name>
</gene>
<organism evidence="2">
    <name type="scientific">Sesamum latifolium</name>
    <dbReference type="NCBI Taxonomy" id="2727402"/>
    <lineage>
        <taxon>Eukaryota</taxon>
        <taxon>Viridiplantae</taxon>
        <taxon>Streptophyta</taxon>
        <taxon>Embryophyta</taxon>
        <taxon>Tracheophyta</taxon>
        <taxon>Spermatophyta</taxon>
        <taxon>Magnoliopsida</taxon>
        <taxon>eudicotyledons</taxon>
        <taxon>Gunneridae</taxon>
        <taxon>Pentapetalae</taxon>
        <taxon>asterids</taxon>
        <taxon>lamiids</taxon>
        <taxon>Lamiales</taxon>
        <taxon>Pedaliaceae</taxon>
        <taxon>Sesamum</taxon>
    </lineage>
</organism>
<dbReference type="AlphaFoldDB" id="A0AAW2WDF7"/>
<reference evidence="2" key="2">
    <citation type="journal article" date="2024" name="Plant">
        <title>Genomic evolution and insights into agronomic trait innovations of Sesamum species.</title>
        <authorList>
            <person name="Miao H."/>
            <person name="Wang L."/>
            <person name="Qu L."/>
            <person name="Liu H."/>
            <person name="Sun Y."/>
            <person name="Le M."/>
            <person name="Wang Q."/>
            <person name="Wei S."/>
            <person name="Zheng Y."/>
            <person name="Lin W."/>
            <person name="Duan Y."/>
            <person name="Cao H."/>
            <person name="Xiong S."/>
            <person name="Wang X."/>
            <person name="Wei L."/>
            <person name="Li C."/>
            <person name="Ma Q."/>
            <person name="Ju M."/>
            <person name="Zhao R."/>
            <person name="Li G."/>
            <person name="Mu C."/>
            <person name="Tian Q."/>
            <person name="Mei H."/>
            <person name="Zhang T."/>
            <person name="Gao T."/>
            <person name="Zhang H."/>
        </authorList>
    </citation>
    <scope>NUCLEOTIDE SEQUENCE</scope>
    <source>
        <strain evidence="2">KEN1</strain>
    </source>
</reference>
<sequence length="229" mass="26028">MGGAGRIETKVGGQGWSFEVIGAYGQSADDEYDLAGPECSQGASNPQAYPSGGGNIESDGDSRVLEHGAAAHNSNMHAPMENLTCMRQALWSLQPLWRRRFRWRSWRQCQSWVVLHRPLIIRRSLRRLDHLGFLAILRLVRLFRRPVGLVLHWTFSVEVIPIRVVRCRRLHGWWQSNWNFCGVCFVACNGAFNAAGQYLCRDIHYFISENAAICPARSTERRVCCTSHD</sequence>
<feature type="region of interest" description="Disordered" evidence="1">
    <location>
        <begin position="35"/>
        <end position="61"/>
    </location>
</feature>
<name>A0AAW2WDF7_9LAMI</name>
<evidence type="ECO:0000256" key="1">
    <source>
        <dbReference type="SAM" id="MobiDB-lite"/>
    </source>
</evidence>
<accession>A0AAW2WDF7</accession>
<comment type="caution">
    <text evidence="2">The sequence shown here is derived from an EMBL/GenBank/DDBJ whole genome shotgun (WGS) entry which is preliminary data.</text>
</comment>
<protein>
    <submittedName>
        <fullName evidence="2">Uncharacterized protein</fullName>
    </submittedName>
</protein>
<proteinExistence type="predicted"/>